<dbReference type="Pfam" id="PF16177">
    <property type="entry name" value="ACAS_N"/>
    <property type="match status" value="1"/>
</dbReference>
<evidence type="ECO:0000259" key="8">
    <source>
        <dbReference type="Pfam" id="PF13193"/>
    </source>
</evidence>
<reference evidence="10 11" key="1">
    <citation type="submission" date="2018-04" db="EMBL/GenBank/DDBJ databases">
        <title>The genome of golden apple snail Pomacea canaliculata provides insight into stress tolerance and invasive adaptation.</title>
        <authorList>
            <person name="Liu C."/>
            <person name="Liu B."/>
            <person name="Ren Y."/>
            <person name="Zhang Y."/>
            <person name="Wang H."/>
            <person name="Li S."/>
            <person name="Jiang F."/>
            <person name="Yin L."/>
            <person name="Zhang G."/>
            <person name="Qian W."/>
            <person name="Fan W."/>
        </authorList>
    </citation>
    <scope>NUCLEOTIDE SEQUENCE [LARGE SCALE GENOMIC DNA]</scope>
    <source>
        <strain evidence="10">SZHN2017</strain>
        <tissue evidence="10">Muscle</tissue>
    </source>
</reference>
<protein>
    <recommendedName>
        <fullName evidence="2">acetate--CoA ligase</fullName>
        <ecNumber evidence="2">6.2.1.1</ecNumber>
    </recommendedName>
    <alternativeName>
        <fullName evidence="6">Acetyl-CoA synthetase</fullName>
    </alternativeName>
</protein>
<dbReference type="InterPro" id="IPR000873">
    <property type="entry name" value="AMP-dep_synth/lig_dom"/>
</dbReference>
<dbReference type="InterPro" id="IPR032387">
    <property type="entry name" value="ACAS_N"/>
</dbReference>
<dbReference type="Gene3D" id="3.30.300.30">
    <property type="match status" value="1"/>
</dbReference>
<dbReference type="PANTHER" id="PTHR24095">
    <property type="entry name" value="ACETYL-COENZYME A SYNTHETASE"/>
    <property type="match status" value="1"/>
</dbReference>
<dbReference type="SUPFAM" id="SSF56801">
    <property type="entry name" value="Acetyl-CoA synthetase-like"/>
    <property type="match status" value="1"/>
</dbReference>
<dbReference type="Pfam" id="PF00501">
    <property type="entry name" value="AMP-binding"/>
    <property type="match status" value="1"/>
</dbReference>
<dbReference type="STRING" id="400727.A0A2T7NR73"/>
<dbReference type="GO" id="GO:0016208">
    <property type="term" value="F:AMP binding"/>
    <property type="evidence" value="ECO:0007669"/>
    <property type="project" value="InterPro"/>
</dbReference>
<evidence type="ECO:0000256" key="2">
    <source>
        <dbReference type="ARBA" id="ARBA00013275"/>
    </source>
</evidence>
<dbReference type="AlphaFoldDB" id="A0A2T7NR73"/>
<evidence type="ECO:0000256" key="4">
    <source>
        <dbReference type="ARBA" id="ARBA00022741"/>
    </source>
</evidence>
<dbReference type="InterPro" id="IPR025110">
    <property type="entry name" value="AMP-bd_C"/>
</dbReference>
<comment type="similarity">
    <text evidence="1">Belongs to the ATP-dependent AMP-binding enzyme family.</text>
</comment>
<dbReference type="Pfam" id="PF13193">
    <property type="entry name" value="AMP-binding_C"/>
    <property type="match status" value="1"/>
</dbReference>
<evidence type="ECO:0000259" key="9">
    <source>
        <dbReference type="Pfam" id="PF16177"/>
    </source>
</evidence>
<dbReference type="OrthoDB" id="1706066at2759"/>
<feature type="domain" description="AMP-binding enzyme C-terminal" evidence="8">
    <location>
        <begin position="571"/>
        <end position="649"/>
    </location>
</feature>
<dbReference type="FunFam" id="3.40.50.12780:FF:000001">
    <property type="entry name" value="Acetyl-coenzyme A synthetase"/>
    <property type="match status" value="1"/>
</dbReference>
<proteinExistence type="inferred from homology"/>
<evidence type="ECO:0000256" key="6">
    <source>
        <dbReference type="ARBA" id="ARBA00080059"/>
    </source>
</evidence>
<dbReference type="PANTHER" id="PTHR24095:SF244">
    <property type="entry name" value="ACETYL-COENZYME A SYNTHETASE"/>
    <property type="match status" value="1"/>
</dbReference>
<evidence type="ECO:0000256" key="1">
    <source>
        <dbReference type="ARBA" id="ARBA00006432"/>
    </source>
</evidence>
<evidence type="ECO:0000313" key="11">
    <source>
        <dbReference type="Proteomes" id="UP000245119"/>
    </source>
</evidence>
<comment type="caution">
    <text evidence="10">The sequence shown here is derived from an EMBL/GenBank/DDBJ whole genome shotgun (WGS) entry which is preliminary data.</text>
</comment>
<name>A0A2T7NR73_POMCA</name>
<dbReference type="InterPro" id="IPR045851">
    <property type="entry name" value="AMP-bd_C_sf"/>
</dbReference>
<dbReference type="EMBL" id="PZQS01000010">
    <property type="protein sequence ID" value="PVD23671.1"/>
    <property type="molecule type" value="Genomic_DNA"/>
</dbReference>
<keyword evidence="4" id="KW-0547">Nucleotide-binding</keyword>
<keyword evidence="5" id="KW-0067">ATP-binding</keyword>
<dbReference type="OMA" id="INVSYNC"/>
<dbReference type="EC" id="6.2.1.1" evidence="2"/>
<dbReference type="InterPro" id="IPR042099">
    <property type="entry name" value="ANL_N_sf"/>
</dbReference>
<dbReference type="CDD" id="cd05966">
    <property type="entry name" value="ACS"/>
    <property type="match status" value="1"/>
</dbReference>
<accession>A0A2T7NR73</accession>
<sequence length="688" mass="77102">MAETNSVSDEVFNPPVSLQAQAHIKTMQEYEELYRESIDDPESFWKRIYETFYWKSPPTGPFLDYNFDIRKGPISIKWLAGAQTNICYNILDRNVENGLGDKVAFYWEGNNPGDDGKITYSELLVQVCKFANVLKDLGVGVGDRIAIYMPMIPELTVAMLACARIGAIHSIVFAGYSSESLADRILDAECCAIVTADGVWRGNKLLNLKNIVDRAMSLCEKRNHLVNKCVVVRHLGPKCENLVDGMISNNLCEESQLGKRPVHGFKISWQDGRDIWWHDLMGTVDSVCEPVWMDAEDPLFMLYTSGSTGIPKGVLHTTGGYMMYATATFKYTFDFHPDDIYWCTADIGWITGHTYVTYGPLANGATSVMFEGTPFYPDAGRFWAIVDKYKVNTFYTAPTAIRSLMKFGDEFVTKYSRSSLRILGTVGEPINPEAWLWYHRVVGNSTCAIVDTFWQTETGGHVITPLPGATPTKPGSATFPFFGILPTILSEEGHEIKGTGEGYLVFKQPWPGIMRTVHGDHERFETTYFKKFPGYYCTGDGAHRDKDGYLWITGRIDDLVNVSGHLLSTAEVESALIEHHSVAEAASVSHPHPIKGECIYCFVTLKEGHNLTDELVMELKNKVRHKIGPFAQPDFIQNAPALPKTRSGKIMRRILRKIARGDRDLGDTSTLADESVIDVLFKYRAQDA</sequence>
<feature type="domain" description="AMP-dependent synthetase/ligase" evidence="7">
    <location>
        <begin position="99"/>
        <end position="515"/>
    </location>
</feature>
<dbReference type="PROSITE" id="PS00455">
    <property type="entry name" value="AMP_BINDING"/>
    <property type="match status" value="1"/>
</dbReference>
<evidence type="ECO:0000256" key="3">
    <source>
        <dbReference type="ARBA" id="ARBA00022598"/>
    </source>
</evidence>
<keyword evidence="3" id="KW-0436">Ligase</keyword>
<dbReference type="HAMAP" id="MF_01123">
    <property type="entry name" value="Ac_CoA_synth"/>
    <property type="match status" value="1"/>
</dbReference>
<dbReference type="InterPro" id="IPR011904">
    <property type="entry name" value="Ac_CoA_lig"/>
</dbReference>
<evidence type="ECO:0000256" key="5">
    <source>
        <dbReference type="ARBA" id="ARBA00022840"/>
    </source>
</evidence>
<gene>
    <name evidence="10" type="ORF">C0Q70_16944</name>
</gene>
<dbReference type="NCBIfam" id="NF001208">
    <property type="entry name" value="PRK00174.1"/>
    <property type="match status" value="1"/>
</dbReference>
<feature type="domain" description="Acetyl-coenzyme A synthetase N-terminal" evidence="9">
    <location>
        <begin position="30"/>
        <end position="89"/>
    </location>
</feature>
<dbReference type="GO" id="GO:0003987">
    <property type="term" value="F:acetate-CoA ligase activity"/>
    <property type="evidence" value="ECO:0007669"/>
    <property type="project" value="UniProtKB-EC"/>
</dbReference>
<dbReference type="FunFam" id="3.30.300.30:FF:000004">
    <property type="entry name" value="Acetyl-coenzyme A synthetase"/>
    <property type="match status" value="1"/>
</dbReference>
<evidence type="ECO:0000259" key="7">
    <source>
        <dbReference type="Pfam" id="PF00501"/>
    </source>
</evidence>
<organism evidence="10 11">
    <name type="scientific">Pomacea canaliculata</name>
    <name type="common">Golden apple snail</name>
    <dbReference type="NCBI Taxonomy" id="400727"/>
    <lineage>
        <taxon>Eukaryota</taxon>
        <taxon>Metazoa</taxon>
        <taxon>Spiralia</taxon>
        <taxon>Lophotrochozoa</taxon>
        <taxon>Mollusca</taxon>
        <taxon>Gastropoda</taxon>
        <taxon>Caenogastropoda</taxon>
        <taxon>Architaenioglossa</taxon>
        <taxon>Ampullarioidea</taxon>
        <taxon>Ampullariidae</taxon>
        <taxon>Pomacea</taxon>
    </lineage>
</organism>
<dbReference type="Gene3D" id="3.40.50.12780">
    <property type="entry name" value="N-terminal domain of ligase-like"/>
    <property type="match status" value="1"/>
</dbReference>
<dbReference type="GO" id="GO:0019427">
    <property type="term" value="P:acetyl-CoA biosynthetic process from acetate"/>
    <property type="evidence" value="ECO:0007669"/>
    <property type="project" value="InterPro"/>
</dbReference>
<dbReference type="GO" id="GO:0005524">
    <property type="term" value="F:ATP binding"/>
    <property type="evidence" value="ECO:0007669"/>
    <property type="project" value="UniProtKB-KW"/>
</dbReference>
<keyword evidence="11" id="KW-1185">Reference proteome</keyword>
<evidence type="ECO:0000313" key="10">
    <source>
        <dbReference type="EMBL" id="PVD23671.1"/>
    </source>
</evidence>
<dbReference type="InterPro" id="IPR020845">
    <property type="entry name" value="AMP-binding_CS"/>
</dbReference>
<dbReference type="Proteomes" id="UP000245119">
    <property type="component" value="Linkage Group LG10"/>
</dbReference>